<feature type="transmembrane region" description="Helical" evidence="1">
    <location>
        <begin position="7"/>
        <end position="26"/>
    </location>
</feature>
<protein>
    <submittedName>
        <fullName evidence="2">Uncharacterized protein</fullName>
    </submittedName>
</protein>
<name>A0A7C5HFS5_UNCW3</name>
<comment type="caution">
    <text evidence="2">The sequence shown here is derived from an EMBL/GenBank/DDBJ whole genome shotgun (WGS) entry which is preliminary data.</text>
</comment>
<dbReference type="Proteomes" id="UP000886110">
    <property type="component" value="Unassembled WGS sequence"/>
</dbReference>
<proteinExistence type="predicted"/>
<gene>
    <name evidence="2" type="ORF">ENL19_01855</name>
</gene>
<evidence type="ECO:0000256" key="1">
    <source>
        <dbReference type="SAM" id="Phobius"/>
    </source>
</evidence>
<keyword evidence="1" id="KW-1133">Transmembrane helix</keyword>
<accession>A0A7C5HFS5</accession>
<evidence type="ECO:0000313" key="2">
    <source>
        <dbReference type="EMBL" id="HHE04791.1"/>
    </source>
</evidence>
<keyword evidence="1" id="KW-0812">Transmembrane</keyword>
<organism evidence="2">
    <name type="scientific">candidate division WOR-3 bacterium</name>
    <dbReference type="NCBI Taxonomy" id="2052148"/>
    <lineage>
        <taxon>Bacteria</taxon>
        <taxon>Bacteria division WOR-3</taxon>
    </lineage>
</organism>
<dbReference type="AlphaFoldDB" id="A0A7C5HFS5"/>
<sequence>MEQSRKYLITAAIILLGSIALGYGVYQIFLEYFIKPENVPKIDAYIKRGNYTAEGVEIILKIRNVQAVPITWDDIKIYLKENEKNWKLVDVHIKGYISGGQELLLGTFRKGSILRVRIEYSDMIIWESEFQV</sequence>
<dbReference type="EMBL" id="DRTB01000136">
    <property type="protein sequence ID" value="HHE04791.1"/>
    <property type="molecule type" value="Genomic_DNA"/>
</dbReference>
<reference evidence="2" key="1">
    <citation type="journal article" date="2020" name="mSystems">
        <title>Genome- and Community-Level Interaction Insights into Carbon Utilization and Element Cycling Functions of Hydrothermarchaeota in Hydrothermal Sediment.</title>
        <authorList>
            <person name="Zhou Z."/>
            <person name="Liu Y."/>
            <person name="Xu W."/>
            <person name="Pan J."/>
            <person name="Luo Z.H."/>
            <person name="Li M."/>
        </authorList>
    </citation>
    <scope>NUCLEOTIDE SEQUENCE [LARGE SCALE GENOMIC DNA]</scope>
    <source>
        <strain evidence="2">HyVt-74</strain>
    </source>
</reference>
<keyword evidence="1" id="KW-0472">Membrane</keyword>